<dbReference type="EMBL" id="LS483487">
    <property type="protein sequence ID" value="SQJ10793.1"/>
    <property type="molecule type" value="Genomic_DNA"/>
</dbReference>
<proteinExistence type="predicted"/>
<dbReference type="GeneID" id="78456420"/>
<dbReference type="AlphaFoldDB" id="A0AAX2JFR9"/>
<organism evidence="1 2">
    <name type="scientific">Fusobacterium ulcerans</name>
    <dbReference type="NCBI Taxonomy" id="861"/>
    <lineage>
        <taxon>Bacteria</taxon>
        <taxon>Fusobacteriati</taxon>
        <taxon>Fusobacteriota</taxon>
        <taxon>Fusobacteriia</taxon>
        <taxon>Fusobacteriales</taxon>
        <taxon>Fusobacteriaceae</taxon>
        <taxon>Fusobacterium</taxon>
    </lineage>
</organism>
<name>A0AAX2JFR9_9FUSO</name>
<dbReference type="Proteomes" id="UP000249008">
    <property type="component" value="Chromosome 1"/>
</dbReference>
<evidence type="ECO:0000313" key="2">
    <source>
        <dbReference type="Proteomes" id="UP000249008"/>
    </source>
</evidence>
<gene>
    <name evidence="1" type="ORF">NCTC12112_02486</name>
</gene>
<reference evidence="1 2" key="1">
    <citation type="submission" date="2018-06" db="EMBL/GenBank/DDBJ databases">
        <authorList>
            <consortium name="Pathogen Informatics"/>
            <person name="Doyle S."/>
        </authorList>
    </citation>
    <scope>NUCLEOTIDE SEQUENCE [LARGE SCALE GENOMIC DNA]</scope>
    <source>
        <strain evidence="1 2">NCTC12112</strain>
    </source>
</reference>
<sequence>MEIKNVNIYEYFKTLKIDEYFELIKSAKTKEEKEFYFNARNFLLQEEQKKIIEEGIY</sequence>
<accession>A0AAX2JFR9</accession>
<evidence type="ECO:0000313" key="1">
    <source>
        <dbReference type="EMBL" id="SQJ10793.1"/>
    </source>
</evidence>
<protein>
    <submittedName>
        <fullName evidence="1">Uncharacterized protein</fullName>
    </submittedName>
</protein>
<dbReference type="RefSeq" id="WP_005981002.1">
    <property type="nucleotide sequence ID" value="NZ_BAABXY010000001.1"/>
</dbReference>